<dbReference type="PANTHER" id="PTHR17224:SF1">
    <property type="entry name" value="PEPTIDYL-TRNA HYDROLASE"/>
    <property type="match status" value="1"/>
</dbReference>
<dbReference type="NCBIfam" id="TIGR00447">
    <property type="entry name" value="pth"/>
    <property type="match status" value="1"/>
</dbReference>
<keyword evidence="8" id="KW-0963">Cytoplasm</keyword>
<evidence type="ECO:0000256" key="10">
    <source>
        <dbReference type="RuleBase" id="RU004320"/>
    </source>
</evidence>
<dbReference type="Gene3D" id="3.40.50.1470">
    <property type="entry name" value="Peptidyl-tRNA hydrolase"/>
    <property type="match status" value="1"/>
</dbReference>
<dbReference type="AlphaFoldDB" id="A0A971ID73"/>
<dbReference type="EMBL" id="JAAXZR010000026">
    <property type="protein sequence ID" value="NLT80315.1"/>
    <property type="molecule type" value="Genomic_DNA"/>
</dbReference>
<dbReference type="PANTHER" id="PTHR17224">
    <property type="entry name" value="PEPTIDYL-TRNA HYDROLASE"/>
    <property type="match status" value="1"/>
</dbReference>
<comment type="similarity">
    <text evidence="5 8 10">Belongs to the PTH family.</text>
</comment>
<feature type="binding site" evidence="8">
    <location>
        <position position="74"/>
    </location>
    <ligand>
        <name>tRNA</name>
        <dbReference type="ChEBI" id="CHEBI:17843"/>
    </ligand>
</feature>
<gene>
    <name evidence="8" type="primary">pth</name>
    <name evidence="11" type="ORF">GXW98_08555</name>
</gene>
<dbReference type="Proteomes" id="UP000767327">
    <property type="component" value="Unassembled WGS sequence"/>
</dbReference>
<feature type="site" description="Discriminates between blocked and unblocked aminoacyl-tRNA" evidence="8">
    <location>
        <position position="13"/>
    </location>
</feature>
<dbReference type="CDD" id="cd00462">
    <property type="entry name" value="PTH"/>
    <property type="match status" value="1"/>
</dbReference>
<dbReference type="PROSITE" id="PS01196">
    <property type="entry name" value="PEPT_TRNA_HYDROL_2"/>
    <property type="match status" value="1"/>
</dbReference>
<feature type="binding site" evidence="8">
    <location>
        <position position="18"/>
    </location>
    <ligand>
        <name>tRNA</name>
        <dbReference type="ChEBI" id="CHEBI:17843"/>
    </ligand>
</feature>
<keyword evidence="3 8" id="KW-0378">Hydrolase</keyword>
<evidence type="ECO:0000256" key="4">
    <source>
        <dbReference type="ARBA" id="ARBA00022884"/>
    </source>
</evidence>
<comment type="subunit">
    <text evidence="8">Monomer.</text>
</comment>
<comment type="subcellular location">
    <subcellularLocation>
        <location evidence="8">Cytoplasm</location>
    </subcellularLocation>
</comment>
<evidence type="ECO:0000256" key="6">
    <source>
        <dbReference type="ARBA" id="ARBA00048707"/>
    </source>
</evidence>
<feature type="binding site" evidence="8">
    <location>
        <position position="120"/>
    </location>
    <ligand>
        <name>tRNA</name>
        <dbReference type="ChEBI" id="CHEBI:17843"/>
    </ligand>
</feature>
<reference evidence="11" key="1">
    <citation type="journal article" date="2020" name="Biotechnol. Biofuels">
        <title>New insights from the biogas microbiome by comprehensive genome-resolved metagenomics of nearly 1600 species originating from multiple anaerobic digesters.</title>
        <authorList>
            <person name="Campanaro S."/>
            <person name="Treu L."/>
            <person name="Rodriguez-R L.M."/>
            <person name="Kovalovszki A."/>
            <person name="Ziels R.M."/>
            <person name="Maus I."/>
            <person name="Zhu X."/>
            <person name="Kougias P.G."/>
            <person name="Basile A."/>
            <person name="Luo G."/>
            <person name="Schluter A."/>
            <person name="Konstantinidis K.T."/>
            <person name="Angelidaki I."/>
        </authorList>
    </citation>
    <scope>NUCLEOTIDE SEQUENCE</scope>
    <source>
        <strain evidence="11">AS01afH2WH_6</strain>
    </source>
</reference>
<comment type="function">
    <text evidence="8">Hydrolyzes ribosome-free peptidyl-tRNAs (with 1 or more amino acids incorporated), which drop off the ribosome during protein synthesis, or as a result of ribosome stalling.</text>
</comment>
<dbReference type="GO" id="GO:0072344">
    <property type="term" value="P:rescue of stalled ribosome"/>
    <property type="evidence" value="ECO:0007669"/>
    <property type="project" value="UniProtKB-UniRule"/>
</dbReference>
<dbReference type="GO" id="GO:0006515">
    <property type="term" value="P:protein quality control for misfolded or incompletely synthesized proteins"/>
    <property type="evidence" value="ECO:0007669"/>
    <property type="project" value="UniProtKB-UniRule"/>
</dbReference>
<dbReference type="GO" id="GO:0000049">
    <property type="term" value="F:tRNA binding"/>
    <property type="evidence" value="ECO:0007669"/>
    <property type="project" value="UniProtKB-UniRule"/>
</dbReference>
<comment type="caution">
    <text evidence="11">The sequence shown here is derived from an EMBL/GenBank/DDBJ whole genome shotgun (WGS) entry which is preliminary data.</text>
</comment>
<name>A0A971ID73_9BIFI</name>
<dbReference type="InterPro" id="IPR018171">
    <property type="entry name" value="Pept_tRNA_hydro_CS"/>
</dbReference>
<feature type="site" description="Stabilizes the basic form of H active site to accept a proton" evidence="8">
    <location>
        <position position="99"/>
    </location>
</feature>
<evidence type="ECO:0000256" key="2">
    <source>
        <dbReference type="ARBA" id="ARBA00022555"/>
    </source>
</evidence>
<evidence type="ECO:0000256" key="8">
    <source>
        <dbReference type="HAMAP-Rule" id="MF_00083"/>
    </source>
</evidence>
<dbReference type="PROSITE" id="PS01195">
    <property type="entry name" value="PEPT_TRNA_HYDROL_1"/>
    <property type="match status" value="1"/>
</dbReference>
<dbReference type="RefSeq" id="WP_273174430.1">
    <property type="nucleotide sequence ID" value="NZ_JAAXZR010000026.1"/>
</dbReference>
<evidence type="ECO:0000256" key="7">
    <source>
        <dbReference type="ARBA" id="ARBA00050038"/>
    </source>
</evidence>
<reference evidence="11" key="2">
    <citation type="submission" date="2020-01" db="EMBL/GenBank/DDBJ databases">
        <authorList>
            <person name="Campanaro S."/>
        </authorList>
    </citation>
    <scope>NUCLEOTIDE SEQUENCE</scope>
    <source>
        <strain evidence="11">AS01afH2WH_6</strain>
    </source>
</reference>
<dbReference type="InterPro" id="IPR001328">
    <property type="entry name" value="Pept_tRNA_hydro"/>
</dbReference>
<evidence type="ECO:0000313" key="12">
    <source>
        <dbReference type="Proteomes" id="UP000767327"/>
    </source>
</evidence>
<evidence type="ECO:0000256" key="1">
    <source>
        <dbReference type="ARBA" id="ARBA00013260"/>
    </source>
</evidence>
<comment type="function">
    <text evidence="8">Catalyzes the release of premature peptidyl moieties from peptidyl-tRNA molecules trapped in stalled 50S ribosomal subunits, and thus maintains levels of free tRNAs and 50S ribosomes.</text>
</comment>
<dbReference type="EC" id="3.1.1.29" evidence="1 8"/>
<evidence type="ECO:0000256" key="9">
    <source>
        <dbReference type="RuleBase" id="RU000673"/>
    </source>
</evidence>
<proteinExistence type="inferred from homology"/>
<comment type="catalytic activity">
    <reaction evidence="6 8 9">
        <text>an N-acyl-L-alpha-aminoacyl-tRNA + H2O = an N-acyl-L-amino acid + a tRNA + H(+)</text>
        <dbReference type="Rhea" id="RHEA:54448"/>
        <dbReference type="Rhea" id="RHEA-COMP:10123"/>
        <dbReference type="Rhea" id="RHEA-COMP:13883"/>
        <dbReference type="ChEBI" id="CHEBI:15377"/>
        <dbReference type="ChEBI" id="CHEBI:15378"/>
        <dbReference type="ChEBI" id="CHEBI:59874"/>
        <dbReference type="ChEBI" id="CHEBI:78442"/>
        <dbReference type="ChEBI" id="CHEBI:138191"/>
        <dbReference type="EC" id="3.1.1.29"/>
    </reaction>
</comment>
<evidence type="ECO:0000256" key="5">
    <source>
        <dbReference type="ARBA" id="ARBA00038063"/>
    </source>
</evidence>
<feature type="binding site" evidence="8">
    <location>
        <position position="72"/>
    </location>
    <ligand>
        <name>tRNA</name>
        <dbReference type="ChEBI" id="CHEBI:17843"/>
    </ligand>
</feature>
<dbReference type="Pfam" id="PF01195">
    <property type="entry name" value="Pept_tRNA_hydro"/>
    <property type="match status" value="1"/>
</dbReference>
<organism evidence="11 12">
    <name type="scientific">Bifidobacterium crudilactis</name>
    <dbReference type="NCBI Taxonomy" id="327277"/>
    <lineage>
        <taxon>Bacteria</taxon>
        <taxon>Bacillati</taxon>
        <taxon>Actinomycetota</taxon>
        <taxon>Actinomycetes</taxon>
        <taxon>Bifidobacteriales</taxon>
        <taxon>Bifidobacteriaceae</taxon>
        <taxon>Bifidobacterium</taxon>
    </lineage>
</organism>
<dbReference type="InterPro" id="IPR036416">
    <property type="entry name" value="Pept_tRNA_hydro_sf"/>
</dbReference>
<dbReference type="HAMAP" id="MF_00083">
    <property type="entry name" value="Pept_tRNA_hydro_bact"/>
    <property type="match status" value="1"/>
</dbReference>
<dbReference type="SUPFAM" id="SSF53178">
    <property type="entry name" value="Peptidyl-tRNA hydrolase-like"/>
    <property type="match status" value="1"/>
</dbReference>
<keyword evidence="2 8" id="KW-0820">tRNA-binding</keyword>
<evidence type="ECO:0000256" key="3">
    <source>
        <dbReference type="ARBA" id="ARBA00022801"/>
    </source>
</evidence>
<sequence>MASDCWLIVGLGNPGKQYEGTRHNMGFMCADVIAQRWSVSMSDHKGLAKLGKGLLDLDGKHLRFFLAKPLTFMNESGNAVASITAYCDIDPRHVVVIHDDMDLEYGRIKVKSGGSAGGHNGIKSIDKSLGSNAYGRVRLGVGHSARQGDAHRNTVNWVLGGFSREQQAKLPEFLADGADAAETLIVRGLAAAQESFNGR</sequence>
<dbReference type="FunFam" id="3.40.50.1470:FF:000001">
    <property type="entry name" value="Peptidyl-tRNA hydrolase"/>
    <property type="match status" value="1"/>
</dbReference>
<protein>
    <recommendedName>
        <fullName evidence="7 8">Peptidyl-tRNA hydrolase</fullName>
        <shortName evidence="8">Pth</shortName>
        <ecNumber evidence="1 8">3.1.1.29</ecNumber>
    </recommendedName>
</protein>
<dbReference type="GO" id="GO:0004045">
    <property type="term" value="F:peptidyl-tRNA hydrolase activity"/>
    <property type="evidence" value="ECO:0007669"/>
    <property type="project" value="UniProtKB-UniRule"/>
</dbReference>
<feature type="active site" description="Proton acceptor" evidence="8">
    <location>
        <position position="23"/>
    </location>
</feature>
<dbReference type="GO" id="GO:0005737">
    <property type="term" value="C:cytoplasm"/>
    <property type="evidence" value="ECO:0007669"/>
    <property type="project" value="UniProtKB-SubCell"/>
</dbReference>
<accession>A0A971ID73</accession>
<keyword evidence="4 8" id="KW-0694">RNA-binding</keyword>
<evidence type="ECO:0000313" key="11">
    <source>
        <dbReference type="EMBL" id="NLT80315.1"/>
    </source>
</evidence>